<name>A0AAW6TK10_FAUOS</name>
<reference evidence="1" key="1">
    <citation type="submission" date="2019-04" db="EMBL/GenBank/DDBJ databases">
        <title>Moraxella osloensis CCUG 73412, isolated from corneal scrapings as causative agent of keratitis.</title>
        <authorList>
            <person name="Connolly G."/>
            <person name="Jaen-Luchoro D."/>
            <person name="Pinyeiro-Iglesias B."/>
            <person name="Curry A."/>
            <person name="Knowles S."/>
            <person name="Moore E.R.B."/>
        </authorList>
    </citation>
    <scope>NUCLEOTIDE SEQUENCE</scope>
    <source>
        <strain evidence="1">CCUG 73412</strain>
    </source>
</reference>
<proteinExistence type="predicted"/>
<organism evidence="1">
    <name type="scientific">Faucicola osloensis</name>
    <name type="common">Moraxella osloensis</name>
    <dbReference type="NCBI Taxonomy" id="34062"/>
    <lineage>
        <taxon>Bacteria</taxon>
        <taxon>Pseudomonadati</taxon>
        <taxon>Pseudomonadota</taxon>
        <taxon>Gammaproteobacteria</taxon>
        <taxon>Moraxellales</taxon>
        <taxon>Moraxellaceae</taxon>
        <taxon>Faucicola</taxon>
    </lineage>
</organism>
<dbReference type="AlphaFoldDB" id="A0AAW6TK10"/>
<comment type="caution">
    <text evidence="1">The sequence shown here is derived from an EMBL/GenBank/DDBJ whole genome shotgun (WGS) entry which is preliminary data.</text>
</comment>
<dbReference type="EMBL" id="SSCJ01000027">
    <property type="protein sequence ID" value="MDI4511020.1"/>
    <property type="molecule type" value="Genomic_DNA"/>
</dbReference>
<sequence>MLSAVLYGKRLGTGFAGLRLKIGETQGAEDVLTASVFERIGYLPDDIFIDFINTLFGNRQNISSLDTLSFWTRWKNGSVEPDVVLSCGEQTIIVEAKRYDHIQQQYSEQLAKEIKAAYDEGITNPILLTVGGMYDYSTKSMDSLKTQIDNQLHGALNYTFYAVSWQQLYHALQLAIDKSQSKSLQRLLSDIREAYAWHGIRHQPRQWLGDIVKKNYPIDFETIPCFKHRATSWKRLHTINLTYETFPSFIGE</sequence>
<protein>
    <submittedName>
        <fullName evidence="1">Uncharacterized protein</fullName>
    </submittedName>
</protein>
<gene>
    <name evidence="1" type="ORF">E6P75_12570</name>
</gene>
<accession>A0AAW6TK10</accession>
<evidence type="ECO:0000313" key="1">
    <source>
        <dbReference type="EMBL" id="MDI4511020.1"/>
    </source>
</evidence>